<evidence type="ECO:0000256" key="1">
    <source>
        <dbReference type="ARBA" id="ARBA00004196"/>
    </source>
</evidence>
<dbReference type="PANTHER" id="PTHR32347:SF23">
    <property type="entry name" value="BLL5650 PROTEIN"/>
    <property type="match status" value="1"/>
</dbReference>
<evidence type="ECO:0000313" key="5">
    <source>
        <dbReference type="EMBL" id="OIQ64830.1"/>
    </source>
</evidence>
<organism evidence="5">
    <name type="scientific">mine drainage metagenome</name>
    <dbReference type="NCBI Taxonomy" id="410659"/>
    <lineage>
        <taxon>unclassified sequences</taxon>
        <taxon>metagenomes</taxon>
        <taxon>ecological metagenomes</taxon>
    </lineage>
</organism>
<dbReference type="GO" id="GO:0030313">
    <property type="term" value="C:cell envelope"/>
    <property type="evidence" value="ECO:0007669"/>
    <property type="project" value="UniProtKB-SubCell"/>
</dbReference>
<evidence type="ECO:0000259" key="4">
    <source>
        <dbReference type="Pfam" id="PF25881"/>
    </source>
</evidence>
<dbReference type="PANTHER" id="PTHR32347">
    <property type="entry name" value="EFFLUX SYSTEM COMPONENT YKNX-RELATED"/>
    <property type="match status" value="1"/>
</dbReference>
<sequence length="317" mass="33084">MSFLCVLPILGSLFASCAAPSPLATGYVEGEYDLVAPVAVAEVSVLDVARGDRVKAGAVLAVMEHRDADIAVAQANAALAQAQSQLADLKQGRRPEEIAVIDATLASAKAQAEQAQKALVRAQSLNDRGFQSQADLDAAQTAVDVGHAAVAQAVANLAVAKLPARPEQIAAAEAAVAQAQAARDAALWQLGQRTLVAPADGTVFEILRNPGELAGPQAPVLTYLPHGAVKLRLYMPETAVSQTHVGTKLRVHCDGCAAGETAVVTYVSDAPEFTPPVIYSLDNRQKLVYLVEARPEADADHLKPGQIVDVDLPEDGQ</sequence>
<proteinExistence type="predicted"/>
<dbReference type="InterPro" id="IPR050465">
    <property type="entry name" value="UPF0194_transport"/>
</dbReference>
<feature type="coiled-coil region" evidence="3">
    <location>
        <begin position="72"/>
        <end position="125"/>
    </location>
</feature>
<name>A0A1J5P155_9ZZZZ</name>
<dbReference type="Gene3D" id="1.10.287.470">
    <property type="entry name" value="Helix hairpin bin"/>
    <property type="match status" value="3"/>
</dbReference>
<comment type="subcellular location">
    <subcellularLocation>
        <location evidence="1">Cell envelope</location>
    </subcellularLocation>
</comment>
<reference evidence="5" key="1">
    <citation type="submission" date="2016-10" db="EMBL/GenBank/DDBJ databases">
        <title>Sequence of Gallionella enrichment culture.</title>
        <authorList>
            <person name="Poehlein A."/>
            <person name="Muehling M."/>
            <person name="Daniel R."/>
        </authorList>
    </citation>
    <scope>NUCLEOTIDE SEQUENCE</scope>
</reference>
<dbReference type="SUPFAM" id="SSF111369">
    <property type="entry name" value="HlyD-like secretion proteins"/>
    <property type="match status" value="1"/>
</dbReference>
<dbReference type="AlphaFoldDB" id="A0A1J5P155"/>
<comment type="caution">
    <text evidence="5">The sequence shown here is derived from an EMBL/GenBank/DDBJ whole genome shotgun (WGS) entry which is preliminary data.</text>
</comment>
<dbReference type="InterPro" id="IPR059052">
    <property type="entry name" value="HH_YbhG-like"/>
</dbReference>
<feature type="domain" description="YbhG-like alpha-helical hairpin" evidence="4">
    <location>
        <begin position="63"/>
        <end position="183"/>
    </location>
</feature>
<evidence type="ECO:0000256" key="2">
    <source>
        <dbReference type="ARBA" id="ARBA00023054"/>
    </source>
</evidence>
<dbReference type="Gene3D" id="2.40.50.100">
    <property type="match status" value="2"/>
</dbReference>
<protein>
    <submittedName>
        <fullName evidence="5">Multidrug resistance protein MdtN</fullName>
    </submittedName>
</protein>
<accession>A0A1J5P155</accession>
<dbReference type="Pfam" id="PF25881">
    <property type="entry name" value="HH_YBHG"/>
    <property type="match status" value="1"/>
</dbReference>
<gene>
    <name evidence="5" type="primary">mdtN_9</name>
    <name evidence="5" type="ORF">GALL_536180</name>
</gene>
<evidence type="ECO:0000256" key="3">
    <source>
        <dbReference type="SAM" id="Coils"/>
    </source>
</evidence>
<keyword evidence="2 3" id="KW-0175">Coiled coil</keyword>
<dbReference type="EMBL" id="MLJW01007803">
    <property type="protein sequence ID" value="OIQ64830.1"/>
    <property type="molecule type" value="Genomic_DNA"/>
</dbReference>